<comment type="similarity">
    <text evidence="8 9">Belongs to the TonB-dependent receptor family.</text>
</comment>
<dbReference type="Pfam" id="PF07715">
    <property type="entry name" value="Plug"/>
    <property type="match status" value="1"/>
</dbReference>
<keyword evidence="14" id="KW-0675">Receptor</keyword>
<feature type="domain" description="TonB-dependent receptor plug" evidence="12">
    <location>
        <begin position="59"/>
        <end position="166"/>
    </location>
</feature>
<dbReference type="PANTHER" id="PTHR47234">
    <property type="match status" value="1"/>
</dbReference>
<evidence type="ECO:0000256" key="5">
    <source>
        <dbReference type="ARBA" id="ARBA00023077"/>
    </source>
</evidence>
<feature type="signal peptide" evidence="10">
    <location>
        <begin position="1"/>
        <end position="31"/>
    </location>
</feature>
<dbReference type="InterPro" id="IPR000531">
    <property type="entry name" value="Beta-barrel_TonB"/>
</dbReference>
<evidence type="ECO:0000256" key="8">
    <source>
        <dbReference type="PROSITE-ProRule" id="PRU01360"/>
    </source>
</evidence>
<dbReference type="PROSITE" id="PS52016">
    <property type="entry name" value="TONB_DEPENDENT_REC_3"/>
    <property type="match status" value="1"/>
</dbReference>
<evidence type="ECO:0000313" key="14">
    <source>
        <dbReference type="EMBL" id="SFT87958.1"/>
    </source>
</evidence>
<evidence type="ECO:0000256" key="4">
    <source>
        <dbReference type="ARBA" id="ARBA00022692"/>
    </source>
</evidence>
<evidence type="ECO:0000256" key="2">
    <source>
        <dbReference type="ARBA" id="ARBA00022448"/>
    </source>
</evidence>
<dbReference type="EMBL" id="FPAZ01000013">
    <property type="protein sequence ID" value="SFT87958.1"/>
    <property type="molecule type" value="Genomic_DNA"/>
</dbReference>
<keyword evidence="7 8" id="KW-0998">Cell outer membrane</keyword>
<keyword evidence="2 8" id="KW-0813">Transport</keyword>
<reference evidence="14 15" key="1">
    <citation type="submission" date="2016-10" db="EMBL/GenBank/DDBJ databases">
        <authorList>
            <person name="Varghese N."/>
            <person name="Submissions S."/>
        </authorList>
    </citation>
    <scope>NUCLEOTIDE SEQUENCE [LARGE SCALE GENOMIC DNA]</scope>
    <source>
        <strain evidence="14 15">CGMCC 1.8499</strain>
    </source>
</reference>
<comment type="subcellular location">
    <subcellularLocation>
        <location evidence="1 8">Cell outer membrane</location>
        <topology evidence="1 8">Multi-pass membrane protein</topology>
    </subcellularLocation>
</comment>
<keyword evidence="15" id="KW-1185">Reference proteome</keyword>
<dbReference type="Gene3D" id="2.40.170.20">
    <property type="entry name" value="TonB-dependent receptor, beta-barrel domain"/>
    <property type="match status" value="1"/>
</dbReference>
<dbReference type="KEGG" id="pdj:D0907_04280"/>
<dbReference type="InterPro" id="IPR037066">
    <property type="entry name" value="Plug_dom_sf"/>
</dbReference>
<keyword evidence="3 8" id="KW-1134">Transmembrane beta strand</keyword>
<evidence type="ECO:0000256" key="1">
    <source>
        <dbReference type="ARBA" id="ARBA00004571"/>
    </source>
</evidence>
<dbReference type="SUPFAM" id="SSF56935">
    <property type="entry name" value="Porins"/>
    <property type="match status" value="1"/>
</dbReference>
<dbReference type="InterPro" id="IPR036942">
    <property type="entry name" value="Beta-barrel_TonB_sf"/>
</dbReference>
<evidence type="ECO:0000313" key="16">
    <source>
        <dbReference type="Proteomes" id="UP000264605"/>
    </source>
</evidence>
<dbReference type="Proteomes" id="UP000183805">
    <property type="component" value="Unassembled WGS sequence"/>
</dbReference>
<organism evidence="13 16">
    <name type="scientific">Pseudoalteromonas lipolytica</name>
    <dbReference type="NCBI Taxonomy" id="570156"/>
    <lineage>
        <taxon>Bacteria</taxon>
        <taxon>Pseudomonadati</taxon>
        <taxon>Pseudomonadota</taxon>
        <taxon>Gammaproteobacteria</taxon>
        <taxon>Alteromonadales</taxon>
        <taxon>Pseudoalteromonadaceae</taxon>
        <taxon>Pseudoalteromonas</taxon>
    </lineage>
</organism>
<dbReference type="AlphaFoldDB" id="A0AAD0WBU8"/>
<evidence type="ECO:0000256" key="9">
    <source>
        <dbReference type="RuleBase" id="RU003357"/>
    </source>
</evidence>
<feature type="domain" description="TonB-dependent receptor-like beta-barrel" evidence="11">
    <location>
        <begin position="396"/>
        <end position="945"/>
    </location>
</feature>
<accession>A0AAD0WBU8</accession>
<keyword evidence="10" id="KW-0732">Signal</keyword>
<dbReference type="InterPro" id="IPR039426">
    <property type="entry name" value="TonB-dep_rcpt-like"/>
</dbReference>
<dbReference type="PROSITE" id="PS00018">
    <property type="entry name" value="EF_HAND_1"/>
    <property type="match status" value="1"/>
</dbReference>
<keyword evidence="6 8" id="KW-0472">Membrane</keyword>
<dbReference type="Proteomes" id="UP000264605">
    <property type="component" value="Chromosome"/>
</dbReference>
<dbReference type="InterPro" id="IPR012910">
    <property type="entry name" value="Plug_dom"/>
</dbReference>
<feature type="chain" id="PRO_5042193325" evidence="10">
    <location>
        <begin position="32"/>
        <end position="988"/>
    </location>
</feature>
<dbReference type="Gene3D" id="2.170.130.10">
    <property type="entry name" value="TonB-dependent receptor, plug domain"/>
    <property type="match status" value="1"/>
</dbReference>
<gene>
    <name evidence="13" type="ORF">D0907_04280</name>
    <name evidence="14" type="ORF">SAMN04487854_11382</name>
</gene>
<evidence type="ECO:0000259" key="12">
    <source>
        <dbReference type="Pfam" id="PF07715"/>
    </source>
</evidence>
<keyword evidence="5 9" id="KW-0798">TonB box</keyword>
<evidence type="ECO:0000256" key="6">
    <source>
        <dbReference type="ARBA" id="ARBA00023136"/>
    </source>
</evidence>
<dbReference type="GO" id="GO:0009279">
    <property type="term" value="C:cell outer membrane"/>
    <property type="evidence" value="ECO:0007669"/>
    <property type="project" value="UniProtKB-SubCell"/>
</dbReference>
<protein>
    <submittedName>
        <fullName evidence="14">Outer membrane cobalamin receptor protein</fullName>
    </submittedName>
</protein>
<evidence type="ECO:0000256" key="7">
    <source>
        <dbReference type="ARBA" id="ARBA00023237"/>
    </source>
</evidence>
<proteinExistence type="inferred from homology"/>
<dbReference type="GeneID" id="99504667"/>
<dbReference type="PANTHER" id="PTHR47234:SF2">
    <property type="entry name" value="TONB-DEPENDENT RECEPTOR"/>
    <property type="match status" value="1"/>
</dbReference>
<evidence type="ECO:0000256" key="3">
    <source>
        <dbReference type="ARBA" id="ARBA00022452"/>
    </source>
</evidence>
<sequence length="988" mass="106517">MLTSKLSNAIRLAISTGFVSSVLLYAPTSSAEEETEAKKDLEVISVTGSRIRQPGAVSASPIVSIGEKELGYQQEPEVEQILRTLPSTIPGDGSNVNNGSGGAATINLRGLGSQRSLVLMNGRRMIPYNYNGSVDSSTIPTALIERIDIITGGASAVYGSDAIAGAVNVVLKDDFQGVDLDFKHSETGDGDGDKDSIALTIGSNLEDDKGNVVLSLGWSQRDQILLGDRPLGLLGIETKTGANYEQFLNGEPPIPAPADCSGPNSVESGGSTTAFPTRFAIVGAGTTGSGQFRNDGTLQPDTCSVFNFNPYNFYQTPSERYSATAIAKYNLTDEHKVYSSFNYTNTSVDTQVAPSGTFGSSFNLPLANPLIGDQARQFMIDGATAALAAGSLDDSNWQDVNGNGIVDSEDYLKVQLRRRTLELGARTERYDSAQFQLVTGVTGFFLDDWEYDVSYQYGESNRTTVRGGYTNLTNIQNALDTTDGVTCKNGDSSCVPINLFGGFGTITEEMAGYAQAIALQQQKYSQEIFTATVNGAINFIEIPGAGAPLSMSFGYENRREKGLFEPDECLKLAPASCQGGAGGNQLPISGGFKVDEVFLEGYLPVLDGLPGAETLDVEFGFRWADYDTVGSNETWKLGFNWRPVSDVLVRVMQQQATRAPNVGEIASPVVTGLDNAQQDPCSVANAANIDATLRQLCISTGMTDAQVGNVQDVISGQVQVISGSDPLNPPGAEEAETFTAGIVWTPEFSAVENFTITLDYYDIDIDNIIGNFSAQEILDACYVLGDANECAKINRIGGDLTIAGAGIEQFTTNLKNQRAEGVELGFNFGILLDDMGELQFSGNVNKYLTQESQSSSTARIIDCKGYFSTSCDPVSELRWVQRTSWIWEDFTVSLQWRHIDGVDVEPIEAPNVFEEFRSIESYDYFDLFASYHVTEYMNVTFGIDNMFEKEPPVVGGEAGDTSSNSGNTFPSNYDVLGRQFKMGVKLKF</sequence>
<dbReference type="InterPro" id="IPR018247">
    <property type="entry name" value="EF_Hand_1_Ca_BS"/>
</dbReference>
<evidence type="ECO:0000259" key="11">
    <source>
        <dbReference type="Pfam" id="PF00593"/>
    </source>
</evidence>
<name>A0AAD0WBU8_9GAMM</name>
<evidence type="ECO:0000313" key="13">
    <source>
        <dbReference type="EMBL" id="AXV64555.1"/>
    </source>
</evidence>
<keyword evidence="4 8" id="KW-0812">Transmembrane</keyword>
<dbReference type="RefSeq" id="WP_036970486.1">
    <property type="nucleotide sequence ID" value="NZ_CP032090.1"/>
</dbReference>
<dbReference type="EMBL" id="CP032090">
    <property type="protein sequence ID" value="AXV64555.1"/>
    <property type="molecule type" value="Genomic_DNA"/>
</dbReference>
<evidence type="ECO:0000256" key="10">
    <source>
        <dbReference type="SAM" id="SignalP"/>
    </source>
</evidence>
<reference evidence="13 16" key="2">
    <citation type="submission" date="2018-08" db="EMBL/GenBank/DDBJ databases">
        <title>Draft genome sequence of Pseudoalteromonas donghaensis HJ51.</title>
        <authorList>
            <person name="Oh J."/>
            <person name="Roh D."/>
        </authorList>
    </citation>
    <scope>NUCLEOTIDE SEQUENCE [LARGE SCALE GENOMIC DNA]</scope>
    <source>
        <strain evidence="13 16">HJ51</strain>
    </source>
</reference>
<evidence type="ECO:0000313" key="15">
    <source>
        <dbReference type="Proteomes" id="UP000183805"/>
    </source>
</evidence>
<dbReference type="Pfam" id="PF00593">
    <property type="entry name" value="TonB_dep_Rec_b-barrel"/>
    <property type="match status" value="1"/>
</dbReference>